<evidence type="ECO:0000259" key="6">
    <source>
        <dbReference type="SMART" id="SM00752"/>
    </source>
</evidence>
<name>A0A6J4L5P5_9BACT</name>
<evidence type="ECO:0000256" key="5">
    <source>
        <dbReference type="SAM" id="Phobius"/>
    </source>
</evidence>
<feature type="transmembrane region" description="Helical" evidence="5">
    <location>
        <begin position="301"/>
        <end position="319"/>
    </location>
</feature>
<feature type="domain" description="HTTM-like" evidence="6">
    <location>
        <begin position="15"/>
        <end position="281"/>
    </location>
</feature>
<accession>A0A6J4L5P5</accession>
<evidence type="ECO:0000256" key="2">
    <source>
        <dbReference type="ARBA" id="ARBA00022692"/>
    </source>
</evidence>
<evidence type="ECO:0000256" key="1">
    <source>
        <dbReference type="ARBA" id="ARBA00004127"/>
    </source>
</evidence>
<feature type="transmembrane region" description="Helical" evidence="5">
    <location>
        <begin position="159"/>
        <end position="179"/>
    </location>
</feature>
<feature type="transmembrane region" description="Helical" evidence="5">
    <location>
        <begin position="331"/>
        <end position="348"/>
    </location>
</feature>
<feature type="transmembrane region" description="Helical" evidence="5">
    <location>
        <begin position="120"/>
        <end position="138"/>
    </location>
</feature>
<evidence type="ECO:0000313" key="7">
    <source>
        <dbReference type="EMBL" id="CAA9321995.1"/>
    </source>
</evidence>
<comment type="subcellular location">
    <subcellularLocation>
        <location evidence="1">Endomembrane system</location>
        <topology evidence="1">Multi-pass membrane protein</topology>
    </subcellularLocation>
</comment>
<evidence type="ECO:0000256" key="4">
    <source>
        <dbReference type="ARBA" id="ARBA00023136"/>
    </source>
</evidence>
<keyword evidence="3 5" id="KW-1133">Transmembrane helix</keyword>
<dbReference type="SMART" id="SM00752">
    <property type="entry name" value="HTTM"/>
    <property type="match status" value="1"/>
</dbReference>
<gene>
    <name evidence="7" type="ORF">AVDCRST_MAG89-1688</name>
</gene>
<evidence type="ECO:0000256" key="3">
    <source>
        <dbReference type="ARBA" id="ARBA00022989"/>
    </source>
</evidence>
<dbReference type="AlphaFoldDB" id="A0A6J4L5P5"/>
<dbReference type="GO" id="GO:0012505">
    <property type="term" value="C:endomembrane system"/>
    <property type="evidence" value="ECO:0007669"/>
    <property type="project" value="UniProtKB-SubCell"/>
</dbReference>
<feature type="transmembrane region" description="Helical" evidence="5">
    <location>
        <begin position="66"/>
        <end position="88"/>
    </location>
</feature>
<sequence length="369" mass="39153">MRALIRWADSWMFEAYAARPMDLAVYRVLFAAYLLFAVVPSGLWVADAPSAFFSPPVSLAALFGGFPPAWVMVALNAALAASACLLLVGWRTPGAAVCTGVLLLCLRSWEYATGKINHDILLVAVPLALAFSGWGRALSVDAARRPARAPHEPRPSWGLGLLAFIIGTAMFAAGALKLLSGWLSPATHATYGHMVLNVVSTGRDTWLSGRLLSTGSATAWEAADWGATLLEVGFAAAMLHQRAFRAALALACLFHLGVWLLFDIVFVANVVAYGAFVAYSPLLERLGLPRGAPGRPLGRRGAAMAIAGTTLVGAAALWAGEPLESALRLQLEEVIIIAGALASAAWLLREARGLLSRMRRTVGTIVRLT</sequence>
<reference evidence="7" key="1">
    <citation type="submission" date="2020-02" db="EMBL/GenBank/DDBJ databases">
        <authorList>
            <person name="Meier V. D."/>
        </authorList>
    </citation>
    <scope>NUCLEOTIDE SEQUENCE</scope>
    <source>
        <strain evidence="7">AVDCRST_MAG89</strain>
    </source>
</reference>
<feature type="transmembrane region" description="Helical" evidence="5">
    <location>
        <begin position="247"/>
        <end position="280"/>
    </location>
</feature>
<keyword evidence="2 5" id="KW-0812">Transmembrane</keyword>
<keyword evidence="4 5" id="KW-0472">Membrane</keyword>
<dbReference type="Pfam" id="PF05090">
    <property type="entry name" value="HTTM"/>
    <property type="match status" value="1"/>
</dbReference>
<organism evidence="7">
    <name type="scientific">uncultured Gemmatimonadota bacterium</name>
    <dbReference type="NCBI Taxonomy" id="203437"/>
    <lineage>
        <taxon>Bacteria</taxon>
        <taxon>Pseudomonadati</taxon>
        <taxon>Gemmatimonadota</taxon>
        <taxon>environmental samples</taxon>
    </lineage>
</organism>
<proteinExistence type="predicted"/>
<dbReference type="EMBL" id="CADCTV010000359">
    <property type="protein sequence ID" value="CAA9321995.1"/>
    <property type="molecule type" value="Genomic_DNA"/>
</dbReference>
<dbReference type="InterPro" id="IPR011020">
    <property type="entry name" value="HTTM-like"/>
</dbReference>
<protein>
    <recommendedName>
        <fullName evidence="6">HTTM-like domain-containing protein</fullName>
    </recommendedName>
</protein>
<feature type="transmembrane region" description="Helical" evidence="5">
    <location>
        <begin position="24"/>
        <end position="46"/>
    </location>
</feature>
<dbReference type="InterPro" id="IPR053934">
    <property type="entry name" value="HTTM_dom"/>
</dbReference>